<dbReference type="EMBL" id="OBQC01000015">
    <property type="protein sequence ID" value="SOC43200.1"/>
    <property type="molecule type" value="Genomic_DNA"/>
</dbReference>
<name>A0A285UMU2_9BACL</name>
<feature type="domain" description="SLH" evidence="2">
    <location>
        <begin position="392"/>
        <end position="455"/>
    </location>
</feature>
<feature type="signal peptide" evidence="1">
    <location>
        <begin position="1"/>
        <end position="23"/>
    </location>
</feature>
<dbReference type="Pfam" id="PF00395">
    <property type="entry name" value="SLH"/>
    <property type="match status" value="3"/>
</dbReference>
<evidence type="ECO:0000313" key="4">
    <source>
        <dbReference type="Proteomes" id="UP000219252"/>
    </source>
</evidence>
<keyword evidence="4" id="KW-1185">Reference proteome</keyword>
<dbReference type="PANTHER" id="PTHR43308">
    <property type="entry name" value="OUTER MEMBRANE PROTEIN ALPHA-RELATED"/>
    <property type="match status" value="1"/>
</dbReference>
<proteinExistence type="predicted"/>
<feature type="domain" description="SLH" evidence="2">
    <location>
        <begin position="513"/>
        <end position="568"/>
    </location>
</feature>
<gene>
    <name evidence="3" type="ORF">SAMN05877842_1153</name>
</gene>
<dbReference type="PROSITE" id="PS51272">
    <property type="entry name" value="SLH"/>
    <property type="match status" value="3"/>
</dbReference>
<reference evidence="4" key="1">
    <citation type="submission" date="2017-08" db="EMBL/GenBank/DDBJ databases">
        <authorList>
            <person name="Varghese N."/>
            <person name="Submissions S."/>
        </authorList>
    </citation>
    <scope>NUCLEOTIDE SEQUENCE [LARGE SCALE GENOMIC DNA]</scope>
    <source>
        <strain evidence="4">JC23</strain>
    </source>
</reference>
<accession>A0A285UMU2</accession>
<organism evidence="3 4">
    <name type="scientific">Ureibacillus acetophenoni</name>
    <dbReference type="NCBI Taxonomy" id="614649"/>
    <lineage>
        <taxon>Bacteria</taxon>
        <taxon>Bacillati</taxon>
        <taxon>Bacillota</taxon>
        <taxon>Bacilli</taxon>
        <taxon>Bacillales</taxon>
        <taxon>Caryophanaceae</taxon>
        <taxon>Ureibacillus</taxon>
    </lineage>
</organism>
<dbReference type="InterPro" id="IPR001119">
    <property type="entry name" value="SLH_dom"/>
</dbReference>
<evidence type="ECO:0000256" key="1">
    <source>
        <dbReference type="SAM" id="SignalP"/>
    </source>
</evidence>
<dbReference type="RefSeq" id="WP_097150682.1">
    <property type="nucleotide sequence ID" value="NZ_OBQC01000015.1"/>
</dbReference>
<evidence type="ECO:0000313" key="3">
    <source>
        <dbReference type="EMBL" id="SOC43200.1"/>
    </source>
</evidence>
<dbReference type="Proteomes" id="UP000219252">
    <property type="component" value="Unassembled WGS sequence"/>
</dbReference>
<keyword evidence="1" id="KW-0732">Signal</keyword>
<sequence>MKKWAILVLVLFSIPIQMLEVQAADSDWKEGEVIKGHYSNTERGQQQLVLEEDAKVTFILKDNEDLDLEYDYPNCYNVILFDKSGKRIANVTNNFEDKDLEKTIQSINLRKGSYQIIVSACFWAKGDYEVSYETSSIDGPDIEPNNEYASAHSYKIGTVLNGSVYSETSPNDFDVYKVEISTFGKLKLKMYDTGLDKTDIKLVAINEKDIKDKKDIEDIEDERSFAFKSYGYPTEIEVLIQPGTYYFKIGIEADNTPVVNYTLSTHLEPLDKNAWESGRNKNKENADVIQNNKKVKGFLYGGSHSYSESGDYYKFTLEKDAKVTFIANYREGFGALSFHDDARGTQLISGGYVTSDTGQIIETKQLKAGTYYVKFLPRYGIDRYEEYDLTIRIQRFTDVPAMHPYYESIEALAQVGINKGYPDGSFHPKEPVQRQHVFAFINRIEGLNIPKIRNMRSFMDVSTSQLFFPEIKKFYEAGIISGYGTYMGPSLNVSRGELAKILVNTFKLKMNGNGIPFKDVKSSNIFYNDIQILASNGITVGAYGNFMPNNPVTREQFSAFLHRILNQK</sequence>
<feature type="chain" id="PRO_5012063595" evidence="1">
    <location>
        <begin position="24"/>
        <end position="568"/>
    </location>
</feature>
<dbReference type="OrthoDB" id="5845122at2"/>
<dbReference type="AlphaFoldDB" id="A0A285UMU2"/>
<feature type="domain" description="SLH" evidence="2">
    <location>
        <begin position="456"/>
        <end position="512"/>
    </location>
</feature>
<protein>
    <submittedName>
        <fullName evidence="3">S-layer family protein</fullName>
    </submittedName>
</protein>
<dbReference type="SUPFAM" id="SSF89260">
    <property type="entry name" value="Collagen-binding domain"/>
    <property type="match status" value="2"/>
</dbReference>
<dbReference type="InterPro" id="IPR051465">
    <property type="entry name" value="Cell_Envelope_Struct_Comp"/>
</dbReference>
<dbReference type="Gene3D" id="2.60.120.380">
    <property type="match status" value="2"/>
</dbReference>
<evidence type="ECO:0000259" key="2">
    <source>
        <dbReference type="PROSITE" id="PS51272"/>
    </source>
</evidence>